<reference evidence="2 3" key="1">
    <citation type="submission" date="2020-05" db="EMBL/GenBank/DDBJ databases">
        <title>Genome Sequencing of Type Strains.</title>
        <authorList>
            <person name="Lemaire J.F."/>
            <person name="Inderbitzin P."/>
            <person name="Gregorio O.A."/>
            <person name="Collins S.B."/>
            <person name="Wespe N."/>
            <person name="Knight-Connoni V."/>
        </authorList>
    </citation>
    <scope>NUCLEOTIDE SEQUENCE [LARGE SCALE GENOMIC DNA]</scope>
    <source>
        <strain evidence="2 3">DSM 20512</strain>
    </source>
</reference>
<comment type="caution">
    <text evidence="2">The sequence shown here is derived from an EMBL/GenBank/DDBJ whole genome shotgun (WGS) entry which is preliminary data.</text>
</comment>
<dbReference type="GeneID" id="95324335"/>
<dbReference type="AlphaFoldDB" id="A0A850DU33"/>
<dbReference type="EMBL" id="JANVAD010000001">
    <property type="protein sequence ID" value="MCS6521422.1"/>
    <property type="molecule type" value="Genomic_DNA"/>
</dbReference>
<gene>
    <name evidence="2" type="ORF">HP467_12125</name>
    <name evidence="1" type="ORF">NYQ28_02440</name>
</gene>
<dbReference type="RefSeq" id="WP_114849980.1">
    <property type="nucleotide sequence ID" value="NZ_BAAAWP010000001.1"/>
</dbReference>
<evidence type="ECO:0000313" key="2">
    <source>
        <dbReference type="EMBL" id="NUU28854.1"/>
    </source>
</evidence>
<evidence type="ECO:0000313" key="1">
    <source>
        <dbReference type="EMBL" id="MCS6521422.1"/>
    </source>
</evidence>
<organism evidence="2 3">
    <name type="scientific">Curtobacterium citreum</name>
    <dbReference type="NCBI Taxonomy" id="2036"/>
    <lineage>
        <taxon>Bacteria</taxon>
        <taxon>Bacillati</taxon>
        <taxon>Actinomycetota</taxon>
        <taxon>Actinomycetes</taxon>
        <taxon>Micrococcales</taxon>
        <taxon>Microbacteriaceae</taxon>
        <taxon>Curtobacterium</taxon>
    </lineage>
</organism>
<evidence type="ECO:0000313" key="4">
    <source>
        <dbReference type="Proteomes" id="UP001652264"/>
    </source>
</evidence>
<sequence length="64" mass="6859">MKQLFFVAVGVVIGFAAAHRIANTPGGARFFADVNARTKAFTDAVADGYRSRDAELRPSTDVVD</sequence>
<dbReference type="Proteomes" id="UP001652264">
    <property type="component" value="Unassembled WGS sequence"/>
</dbReference>
<dbReference type="Proteomes" id="UP000539146">
    <property type="component" value="Unassembled WGS sequence"/>
</dbReference>
<accession>A0A850DU33</accession>
<proteinExistence type="predicted"/>
<name>A0A850DU33_9MICO</name>
<dbReference type="EMBL" id="JABMCG010000113">
    <property type="protein sequence ID" value="NUU28854.1"/>
    <property type="molecule type" value="Genomic_DNA"/>
</dbReference>
<keyword evidence="4" id="KW-1185">Reference proteome</keyword>
<evidence type="ECO:0000313" key="3">
    <source>
        <dbReference type="Proteomes" id="UP000539146"/>
    </source>
</evidence>
<reference evidence="1 4" key="2">
    <citation type="submission" date="2022-08" db="EMBL/GenBank/DDBJ databases">
        <title>Taxonomy of Curtobacterium flaccumfaciens.</title>
        <authorList>
            <person name="Osdaghi E."/>
            <person name="Taghavi S.M."/>
            <person name="Hamidizade M."/>
            <person name="Abachi H."/>
            <person name="Fazliarab A."/>
            <person name="Baeyen S."/>
            <person name="Portier P."/>
            <person name="Van Vaerenbergh J."/>
            <person name="Jacques M.-A."/>
        </authorList>
    </citation>
    <scope>NUCLEOTIDE SEQUENCE [LARGE SCALE GENOMIC DNA]</scope>
    <source>
        <strain evidence="1 4">LMG8786T</strain>
    </source>
</reference>
<protein>
    <submittedName>
        <fullName evidence="2">Uncharacterized protein</fullName>
    </submittedName>
</protein>